<dbReference type="Gene3D" id="1.20.120.160">
    <property type="entry name" value="HPT domain"/>
    <property type="match status" value="1"/>
</dbReference>
<evidence type="ECO:0000313" key="4">
    <source>
        <dbReference type="Proteomes" id="UP000027120"/>
    </source>
</evidence>
<organism evidence="3 4">
    <name type="scientific">Citrus sinensis</name>
    <name type="common">Sweet orange</name>
    <name type="synonym">Citrus aurantium var. sinensis</name>
    <dbReference type="NCBI Taxonomy" id="2711"/>
    <lineage>
        <taxon>Eukaryota</taxon>
        <taxon>Viridiplantae</taxon>
        <taxon>Streptophyta</taxon>
        <taxon>Embryophyta</taxon>
        <taxon>Tracheophyta</taxon>
        <taxon>Spermatophyta</taxon>
        <taxon>Magnoliopsida</taxon>
        <taxon>eudicotyledons</taxon>
        <taxon>Gunneridae</taxon>
        <taxon>Pentapetalae</taxon>
        <taxon>rosids</taxon>
        <taxon>malvids</taxon>
        <taxon>Sapindales</taxon>
        <taxon>Rutaceae</taxon>
        <taxon>Aurantioideae</taxon>
        <taxon>Citrus</taxon>
    </lineage>
</organism>
<dbReference type="GO" id="GO:0005829">
    <property type="term" value="C:cytosol"/>
    <property type="evidence" value="ECO:0007669"/>
    <property type="project" value="UniProtKB-SubCell"/>
</dbReference>
<dbReference type="SMR" id="A0A067E8C0"/>
<evidence type="ECO:0000313" key="3">
    <source>
        <dbReference type="EMBL" id="KDO51313.1"/>
    </source>
</evidence>
<sequence length="159" mass="18684">MNSDSLTLNLLFLSLNHHPQRAPPPKKKKEKKTRLLMALPMQRSLLRSFVQSMHEEGIVNDDFYQLLAMKETVRPDYVVRAVTSYCLSAQNLFSHLTYHICQPEVDYHQVNTAACEFYARTSSCSRALYWTKNEYSKLRRKFETLVQMERKIIDLENGH</sequence>
<evidence type="ECO:0000256" key="1">
    <source>
        <dbReference type="ARBA" id="ARBA00023012"/>
    </source>
</evidence>
<dbReference type="PANTHER" id="PTHR28242:SF40">
    <property type="entry name" value="HISTIDINE-CONTAINING PHOSPHOTRANSFER PROTEIN"/>
    <property type="match status" value="1"/>
</dbReference>
<comment type="function">
    <text evidence="2">Functions as a two-component phosphorelay mediators between cytokinin sensor histidine kinases and response regulators (B-type ARRs). Plays an important role in propagating cytokinin signal transduction.</text>
</comment>
<name>A0A067E8C0_CITSI</name>
<keyword evidence="4" id="KW-1185">Reference proteome</keyword>
<keyword evidence="2" id="KW-0932">Cytokinin signaling pathway</keyword>
<comment type="domain">
    <text evidence="2">Histidine-containing phosphotransfer domain (HPt) contains an active histidine that mediates the phosphotransfer.</text>
</comment>
<dbReference type="GO" id="GO:0043424">
    <property type="term" value="F:protein histidine kinase binding"/>
    <property type="evidence" value="ECO:0000318"/>
    <property type="project" value="GO_Central"/>
</dbReference>
<dbReference type="InterPro" id="IPR045871">
    <property type="entry name" value="AHP1-5/YPD1"/>
</dbReference>
<gene>
    <name evidence="3" type="ORF">CISIN_1g039688mg</name>
</gene>
<dbReference type="GO" id="GO:0009927">
    <property type="term" value="F:histidine phosphotransfer kinase activity"/>
    <property type="evidence" value="ECO:0000318"/>
    <property type="project" value="GO_Central"/>
</dbReference>
<proteinExistence type="predicted"/>
<dbReference type="GO" id="GO:0009736">
    <property type="term" value="P:cytokinin-activated signaling pathway"/>
    <property type="evidence" value="ECO:0000318"/>
    <property type="project" value="GO_Central"/>
</dbReference>
<protein>
    <recommendedName>
        <fullName evidence="2">Histidine-containing phosphotransfer protein</fullName>
    </recommendedName>
</protein>
<dbReference type="GO" id="GO:0005737">
    <property type="term" value="C:cytoplasm"/>
    <property type="evidence" value="ECO:0000318"/>
    <property type="project" value="GO_Central"/>
</dbReference>
<keyword evidence="1 2" id="KW-0902">Two-component regulatory system</keyword>
<dbReference type="PANTHER" id="PTHR28242">
    <property type="entry name" value="PHOSPHORELAY INTERMEDIATE PROTEIN YPD1"/>
    <property type="match status" value="1"/>
</dbReference>
<comment type="subcellular location">
    <subcellularLocation>
        <location evidence="2">Cytoplasm</location>
        <location evidence="2">Cytosol</location>
    </subcellularLocation>
    <subcellularLocation>
        <location evidence="2">Nucleus</location>
    </subcellularLocation>
</comment>
<dbReference type="Proteomes" id="UP000027120">
    <property type="component" value="Unassembled WGS sequence"/>
</dbReference>
<dbReference type="AlphaFoldDB" id="A0A067E8C0"/>
<dbReference type="GO" id="GO:0000160">
    <property type="term" value="P:phosphorelay signal transduction system"/>
    <property type="evidence" value="ECO:0000318"/>
    <property type="project" value="GO_Central"/>
</dbReference>
<dbReference type="GO" id="GO:0005634">
    <property type="term" value="C:nucleus"/>
    <property type="evidence" value="ECO:0000318"/>
    <property type="project" value="GO_Central"/>
</dbReference>
<evidence type="ECO:0000256" key="2">
    <source>
        <dbReference type="RuleBase" id="RU369004"/>
    </source>
</evidence>
<dbReference type="InterPro" id="IPR036641">
    <property type="entry name" value="HPT_dom_sf"/>
</dbReference>
<accession>A0A067E8C0</accession>
<reference evidence="3 4" key="1">
    <citation type="submission" date="2014-04" db="EMBL/GenBank/DDBJ databases">
        <authorList>
            <consortium name="International Citrus Genome Consortium"/>
            <person name="Gmitter F."/>
            <person name="Chen C."/>
            <person name="Farmerie W."/>
            <person name="Harkins T."/>
            <person name="Desany B."/>
            <person name="Mohiuddin M."/>
            <person name="Kodira C."/>
            <person name="Borodovsky M."/>
            <person name="Lomsadze A."/>
            <person name="Burns P."/>
            <person name="Jenkins J."/>
            <person name="Prochnik S."/>
            <person name="Shu S."/>
            <person name="Chapman J."/>
            <person name="Pitluck S."/>
            <person name="Schmutz J."/>
            <person name="Rokhsar D."/>
        </authorList>
    </citation>
    <scope>NUCLEOTIDE SEQUENCE</scope>
</reference>
<dbReference type="EMBL" id="KK785058">
    <property type="protein sequence ID" value="KDO51313.1"/>
    <property type="molecule type" value="Genomic_DNA"/>
</dbReference>